<gene>
    <name evidence="1" type="ORF">BWX42_01700</name>
</gene>
<comment type="caution">
    <text evidence="1">The sequence shown here is derived from an EMBL/GenBank/DDBJ whole genome shotgun (WGS) entry which is preliminary data.</text>
</comment>
<dbReference type="GO" id="GO:0019441">
    <property type="term" value="P:L-tryptophan catabolic process to kynurenine"/>
    <property type="evidence" value="ECO:0007669"/>
    <property type="project" value="InterPro"/>
</dbReference>
<dbReference type="SUPFAM" id="SSF102198">
    <property type="entry name" value="Putative cyclase"/>
    <property type="match status" value="1"/>
</dbReference>
<dbReference type="Pfam" id="PF04199">
    <property type="entry name" value="Cyclase"/>
    <property type="match status" value="1"/>
</dbReference>
<dbReference type="Gene3D" id="3.50.30.50">
    <property type="entry name" value="Putative cyclase"/>
    <property type="match status" value="1"/>
</dbReference>
<dbReference type="PANTHER" id="PTHR31118">
    <property type="entry name" value="CYCLASE-LIKE PROTEIN 2"/>
    <property type="match status" value="1"/>
</dbReference>
<dbReference type="Proteomes" id="UP000190409">
    <property type="component" value="Unassembled WGS sequence"/>
</dbReference>
<organism evidence="1 2">
    <name type="scientific">Dolosigranulum pigrum</name>
    <dbReference type="NCBI Taxonomy" id="29394"/>
    <lineage>
        <taxon>Bacteria</taxon>
        <taxon>Bacillati</taxon>
        <taxon>Bacillota</taxon>
        <taxon>Bacilli</taxon>
        <taxon>Lactobacillales</taxon>
        <taxon>Carnobacteriaceae</taxon>
        <taxon>Dolosigranulum</taxon>
    </lineage>
</organism>
<dbReference type="GO" id="GO:0004061">
    <property type="term" value="F:arylformamidase activity"/>
    <property type="evidence" value="ECO:0007669"/>
    <property type="project" value="InterPro"/>
</dbReference>
<proteinExistence type="predicted"/>
<dbReference type="InterPro" id="IPR037175">
    <property type="entry name" value="KFase_sf"/>
</dbReference>
<evidence type="ECO:0000313" key="2">
    <source>
        <dbReference type="Proteomes" id="UP000190409"/>
    </source>
</evidence>
<name>A0A1S8KMF2_9LACT</name>
<dbReference type="AlphaFoldDB" id="A0A1S8KMF2"/>
<dbReference type="PANTHER" id="PTHR31118:SF12">
    <property type="entry name" value="CYCLASE-LIKE PROTEIN 2"/>
    <property type="match status" value="1"/>
</dbReference>
<protein>
    <submittedName>
        <fullName evidence="1">Cyclase</fullName>
    </submittedName>
</protein>
<dbReference type="InterPro" id="IPR007325">
    <property type="entry name" value="KFase/CYL"/>
</dbReference>
<dbReference type="RefSeq" id="WP_077862203.1">
    <property type="nucleotide sequence ID" value="NZ_CP040419.1"/>
</dbReference>
<reference evidence="1 2" key="1">
    <citation type="submission" date="2017-01" db="EMBL/GenBank/DDBJ databases">
        <title>Complete Genome Sequence of Dolosigranulum pigrum isolated from a Patient with interstitial lung disease.</title>
        <authorList>
            <person name="Mukhopadhyay R."/>
            <person name="Joaquin J."/>
            <person name="Hogue R."/>
            <person name="Fitzgerald S."/>
            <person name="Jospin G."/>
            <person name="Eisen J.A."/>
            <person name="Chaturvedi V."/>
        </authorList>
    </citation>
    <scope>NUCLEOTIDE SEQUENCE [LARGE SCALE GENOMIC DNA]</scope>
    <source>
        <strain evidence="1 2">15S00348</strain>
    </source>
</reference>
<dbReference type="EMBL" id="MUYF01000003">
    <property type="protein sequence ID" value="OOL80665.1"/>
    <property type="molecule type" value="Genomic_DNA"/>
</dbReference>
<sequence length="246" mass="27498">MTTLYKLLEQLKSHNWIDLTHPVHTDIPRFSAFNPIIVESIATIDTDGFLGQQVTIGTQYGTHIDAPNHFAKGRRELTELTLKERTLPLYVIHKVAAAEENPDYELTIQDIKAFEAEHGQIQPDSFVAFATGWSDRFDSPEAFYNRDEDGVEHTPGWSVEALQFLHEERNVTAIGHETLNTDSGTAIAKHQALPAELYWLEQDKYQVEVIKGLADLPATGALIHIAAPRIEGLGGFNTEVFAILPN</sequence>
<evidence type="ECO:0000313" key="1">
    <source>
        <dbReference type="EMBL" id="OOL80665.1"/>
    </source>
</evidence>
<accession>A0A1S8KMF2</accession>